<name>A0ACC1Y8S4_MELAZ</name>
<gene>
    <name evidence="1" type="ORF">OWV82_008027</name>
</gene>
<evidence type="ECO:0000313" key="1">
    <source>
        <dbReference type="EMBL" id="KAJ4720156.1"/>
    </source>
</evidence>
<keyword evidence="2" id="KW-1185">Reference proteome</keyword>
<comment type="caution">
    <text evidence="1">The sequence shown here is derived from an EMBL/GenBank/DDBJ whole genome shotgun (WGS) entry which is preliminary data.</text>
</comment>
<evidence type="ECO:0000313" key="2">
    <source>
        <dbReference type="Proteomes" id="UP001164539"/>
    </source>
</evidence>
<protein>
    <submittedName>
        <fullName evidence="1">Sel1-like</fullName>
    </submittedName>
</protein>
<proteinExistence type="predicted"/>
<dbReference type="Proteomes" id="UP001164539">
    <property type="component" value="Chromosome 4"/>
</dbReference>
<reference evidence="1 2" key="1">
    <citation type="journal article" date="2023" name="Science">
        <title>Complex scaffold remodeling in plant triterpene biosynthesis.</title>
        <authorList>
            <person name="De La Pena R."/>
            <person name="Hodgson H."/>
            <person name="Liu J.C."/>
            <person name="Stephenson M.J."/>
            <person name="Martin A.C."/>
            <person name="Owen C."/>
            <person name="Harkess A."/>
            <person name="Leebens-Mack J."/>
            <person name="Jimenez L.E."/>
            <person name="Osbourn A."/>
            <person name="Sattely E.S."/>
        </authorList>
    </citation>
    <scope>NUCLEOTIDE SEQUENCE [LARGE SCALE GENOMIC DNA]</scope>
    <source>
        <strain evidence="2">cv. JPN11</strain>
        <tissue evidence="1">Leaf</tissue>
    </source>
</reference>
<sequence>MGKSLPATATTLRELARLLSSSPERLQRSRPRHTKQPPVVRALSAAKTRQSGGVRVDSDPVKKTKMGHNILEGRERVPLAEVVSDCVHRWFQDTLREAKNGDRAMEVLVGQMYLSGYGVPRDEKKGRGWISRASQGRSSAWKVSNKPPGYAASDSDSEDLKGDAK</sequence>
<organism evidence="1 2">
    <name type="scientific">Melia azedarach</name>
    <name type="common">Chinaberry tree</name>
    <dbReference type="NCBI Taxonomy" id="155640"/>
    <lineage>
        <taxon>Eukaryota</taxon>
        <taxon>Viridiplantae</taxon>
        <taxon>Streptophyta</taxon>
        <taxon>Embryophyta</taxon>
        <taxon>Tracheophyta</taxon>
        <taxon>Spermatophyta</taxon>
        <taxon>Magnoliopsida</taxon>
        <taxon>eudicotyledons</taxon>
        <taxon>Gunneridae</taxon>
        <taxon>Pentapetalae</taxon>
        <taxon>rosids</taxon>
        <taxon>malvids</taxon>
        <taxon>Sapindales</taxon>
        <taxon>Meliaceae</taxon>
        <taxon>Melia</taxon>
    </lineage>
</organism>
<dbReference type="EMBL" id="CM051397">
    <property type="protein sequence ID" value="KAJ4720156.1"/>
    <property type="molecule type" value="Genomic_DNA"/>
</dbReference>
<accession>A0ACC1Y8S4</accession>